<feature type="compositionally biased region" description="Polar residues" evidence="1">
    <location>
        <begin position="114"/>
        <end position="126"/>
    </location>
</feature>
<dbReference type="Proteomes" id="UP000314294">
    <property type="component" value="Unassembled WGS sequence"/>
</dbReference>
<evidence type="ECO:0000313" key="2">
    <source>
        <dbReference type="EMBL" id="TNN75357.1"/>
    </source>
</evidence>
<protein>
    <submittedName>
        <fullName evidence="2">Uncharacterized protein</fullName>
    </submittedName>
</protein>
<reference evidence="2 3" key="1">
    <citation type="submission" date="2019-03" db="EMBL/GenBank/DDBJ databases">
        <title>First draft genome of Liparis tanakae, snailfish: a comprehensive survey of snailfish specific genes.</title>
        <authorList>
            <person name="Kim W."/>
            <person name="Song I."/>
            <person name="Jeong J.-H."/>
            <person name="Kim D."/>
            <person name="Kim S."/>
            <person name="Ryu S."/>
            <person name="Song J.Y."/>
            <person name="Lee S.K."/>
        </authorList>
    </citation>
    <scope>NUCLEOTIDE SEQUENCE [LARGE SCALE GENOMIC DNA]</scope>
    <source>
        <tissue evidence="2">Muscle</tissue>
    </source>
</reference>
<feature type="region of interest" description="Disordered" evidence="1">
    <location>
        <begin position="22"/>
        <end position="162"/>
    </location>
</feature>
<feature type="compositionally biased region" description="Basic and acidic residues" evidence="1">
    <location>
        <begin position="130"/>
        <end position="151"/>
    </location>
</feature>
<organism evidence="2 3">
    <name type="scientific">Liparis tanakae</name>
    <name type="common">Tanaka's snailfish</name>
    <dbReference type="NCBI Taxonomy" id="230148"/>
    <lineage>
        <taxon>Eukaryota</taxon>
        <taxon>Metazoa</taxon>
        <taxon>Chordata</taxon>
        <taxon>Craniata</taxon>
        <taxon>Vertebrata</taxon>
        <taxon>Euteleostomi</taxon>
        <taxon>Actinopterygii</taxon>
        <taxon>Neopterygii</taxon>
        <taxon>Teleostei</taxon>
        <taxon>Neoteleostei</taxon>
        <taxon>Acanthomorphata</taxon>
        <taxon>Eupercaria</taxon>
        <taxon>Perciformes</taxon>
        <taxon>Cottioidei</taxon>
        <taxon>Cottales</taxon>
        <taxon>Liparidae</taxon>
        <taxon>Liparis</taxon>
    </lineage>
</organism>
<evidence type="ECO:0000256" key="1">
    <source>
        <dbReference type="SAM" id="MobiDB-lite"/>
    </source>
</evidence>
<feature type="compositionally biased region" description="Acidic residues" evidence="1">
    <location>
        <begin position="66"/>
        <end position="78"/>
    </location>
</feature>
<accession>A0A4Z2IBK2</accession>
<comment type="caution">
    <text evidence="2">The sequence shown here is derived from an EMBL/GenBank/DDBJ whole genome shotgun (WGS) entry which is preliminary data.</text>
</comment>
<name>A0A4Z2IBK2_9TELE</name>
<sequence>MPSRQYRLTLLGWLAVKYGGWESAASSPRQPDGWSPRGEEQQQEKVEEEEEEEEEGVREDGHGGWEEEEEEEEEEEMEVAGLKDEGFSFTASREGQQRSSSNSAKTLSTDRRNMLNQAGRQKTVLGTSRRYHDVLLGEGGERERGREREREEEREEEERDKWLCHLGVSVERGGPLVVNHKIKSQRSTGTPAPSGNPRRRTTAARLPVRENHGSGVGDIHHEVWGQVMVEPGAAAASPGL</sequence>
<keyword evidence="3" id="KW-1185">Reference proteome</keyword>
<gene>
    <name evidence="2" type="ORF">EYF80_014404</name>
</gene>
<feature type="compositionally biased region" description="Basic and acidic residues" evidence="1">
    <location>
        <begin position="207"/>
        <end position="218"/>
    </location>
</feature>
<feature type="compositionally biased region" description="Polar residues" evidence="1">
    <location>
        <begin position="89"/>
        <end position="107"/>
    </location>
</feature>
<feature type="region of interest" description="Disordered" evidence="1">
    <location>
        <begin position="174"/>
        <end position="218"/>
    </location>
</feature>
<evidence type="ECO:0000313" key="3">
    <source>
        <dbReference type="Proteomes" id="UP000314294"/>
    </source>
</evidence>
<feature type="compositionally biased region" description="Acidic residues" evidence="1">
    <location>
        <begin position="46"/>
        <end position="57"/>
    </location>
</feature>
<proteinExistence type="predicted"/>
<dbReference type="EMBL" id="SRLO01000104">
    <property type="protein sequence ID" value="TNN75357.1"/>
    <property type="molecule type" value="Genomic_DNA"/>
</dbReference>
<dbReference type="AlphaFoldDB" id="A0A4Z2IBK2"/>